<protein>
    <recommendedName>
        <fullName evidence="3">DUF1289 domain-containing protein</fullName>
    </recommendedName>
</protein>
<accession>A0A1H6LIT8</accession>
<dbReference type="RefSeq" id="WP_090846717.1">
    <property type="nucleotide sequence ID" value="NZ_FNXG01000002.1"/>
</dbReference>
<evidence type="ECO:0000313" key="2">
    <source>
        <dbReference type="Proteomes" id="UP000199125"/>
    </source>
</evidence>
<dbReference type="OrthoDB" id="9811423at2"/>
<evidence type="ECO:0008006" key="3">
    <source>
        <dbReference type="Google" id="ProtNLM"/>
    </source>
</evidence>
<dbReference type="PANTHER" id="PTHR35175:SF2">
    <property type="entry name" value="DUF1289 DOMAIN-CONTAINING PROTEIN"/>
    <property type="match status" value="1"/>
</dbReference>
<dbReference type="PANTHER" id="PTHR35175">
    <property type="entry name" value="DUF1289 DOMAIN-CONTAINING PROTEIN"/>
    <property type="match status" value="1"/>
</dbReference>
<dbReference type="EMBL" id="FNXG01000002">
    <property type="protein sequence ID" value="SEH84506.1"/>
    <property type="molecule type" value="Genomic_DNA"/>
</dbReference>
<reference evidence="2" key="1">
    <citation type="submission" date="2016-10" db="EMBL/GenBank/DDBJ databases">
        <authorList>
            <person name="Varghese N."/>
            <person name="Submissions S."/>
        </authorList>
    </citation>
    <scope>NUCLEOTIDE SEQUENCE [LARGE SCALE GENOMIC DNA]</scope>
    <source>
        <strain evidence="2">DSM 11593</strain>
    </source>
</reference>
<organism evidence="1 2">
    <name type="scientific">Paracoccus alkenifer</name>
    <dbReference type="NCBI Taxonomy" id="65735"/>
    <lineage>
        <taxon>Bacteria</taxon>
        <taxon>Pseudomonadati</taxon>
        <taxon>Pseudomonadota</taxon>
        <taxon>Alphaproteobacteria</taxon>
        <taxon>Rhodobacterales</taxon>
        <taxon>Paracoccaceae</taxon>
        <taxon>Paracoccus</taxon>
    </lineage>
</organism>
<dbReference type="Pfam" id="PF06945">
    <property type="entry name" value="DUF1289"/>
    <property type="match status" value="1"/>
</dbReference>
<name>A0A1H6LIT8_9RHOB</name>
<dbReference type="AlphaFoldDB" id="A0A1H6LIT8"/>
<keyword evidence="2" id="KW-1185">Reference proteome</keyword>
<proteinExistence type="predicted"/>
<dbReference type="STRING" id="65735.SAMN04488075_1396"/>
<gene>
    <name evidence="1" type="ORF">SAMN04488075_1396</name>
</gene>
<evidence type="ECO:0000313" key="1">
    <source>
        <dbReference type="EMBL" id="SEH84506.1"/>
    </source>
</evidence>
<dbReference type="Proteomes" id="UP000199125">
    <property type="component" value="Unassembled WGS sequence"/>
</dbReference>
<sequence>MTVASPCLNICTLDRESRTCTACLRTLKEIGGWSRMSDAEKRRVLDRIAAESR</sequence>
<dbReference type="InterPro" id="IPR010710">
    <property type="entry name" value="DUF1289"/>
</dbReference>